<accession>A0A183AAD8</accession>
<evidence type="ECO:0000313" key="5">
    <source>
        <dbReference type="WBParaSite" id="ECPE_0000393001-mRNA-1"/>
    </source>
</evidence>
<proteinExistence type="predicted"/>
<evidence type="ECO:0000259" key="2">
    <source>
        <dbReference type="Pfam" id="PF16413"/>
    </source>
</evidence>
<gene>
    <name evidence="3" type="ORF">ECPE_LOCUS3923</name>
</gene>
<dbReference type="Proteomes" id="UP000272942">
    <property type="component" value="Unassembled WGS sequence"/>
</dbReference>
<evidence type="ECO:0000256" key="1">
    <source>
        <dbReference type="SAM" id="MobiDB-lite"/>
    </source>
</evidence>
<reference evidence="3 4" key="2">
    <citation type="submission" date="2018-11" db="EMBL/GenBank/DDBJ databases">
        <authorList>
            <consortium name="Pathogen Informatics"/>
        </authorList>
    </citation>
    <scope>NUCLEOTIDE SEQUENCE [LARGE SCALE GENOMIC DNA]</scope>
    <source>
        <strain evidence="3 4">Egypt</strain>
    </source>
</reference>
<sequence length="514" mass="57305">MSTEFWDVKPIGEAWHYLGDYFTLLTLHLSSLTPTTPGRVSDVGNSSVDRDSVNDSGRATGIRPHEKIRTDAREQRLERFISHPSTTLSSSSLQPSKSNKDATLDEPPSSPTLDDLDDLIQEDGENRPPEERKPTSEPHSPTKSDCLSPIRRSSTDATSLTAKPVVTTPLKNSILSDTNSLSPDLLRPSSTLDRVNRPSVLPPMPKRRLVRLQSVLQMRRRLEQQVDPEARRLLRTSKFVGCVDRTCCLVQHETDLLLIRLHPLTRAYFYQLSVTNFANHGEDSGIDVLPGGRLSGLEYADDIVLLSGDPVFNEPVALLDLVELAQSRLRGANESGSIQAVQIVETLLSHAAMLWDYFSIRIEQASDGRALLYGIPLLLDNRYVPDLDRLPLFVTRLGTEVTWTEEAVCFENLCRILADFYAIHSPLIPQSTDTSEVDAALTSRSSEVSSSSTVPWRWMIEHVVWPAVATGLWPARGLLYESPPIATPGQEKVPSTACFRLTRLADLYKVFERC</sequence>
<dbReference type="InterPro" id="IPR032189">
    <property type="entry name" value="Mlh1_C"/>
</dbReference>
<feature type="region of interest" description="Disordered" evidence="1">
    <location>
        <begin position="35"/>
        <end position="66"/>
    </location>
</feature>
<keyword evidence="4" id="KW-1185">Reference proteome</keyword>
<protein>
    <submittedName>
        <fullName evidence="5">Mlh1_C domain-containing protein</fullName>
    </submittedName>
</protein>
<feature type="compositionally biased region" description="Polar residues" evidence="1">
    <location>
        <begin position="169"/>
        <end position="193"/>
    </location>
</feature>
<dbReference type="WBParaSite" id="ECPE_0000393001-mRNA-1">
    <property type="protein sequence ID" value="ECPE_0000393001-mRNA-1"/>
    <property type="gene ID" value="ECPE_0000393001"/>
</dbReference>
<dbReference type="EMBL" id="UZAN01040815">
    <property type="protein sequence ID" value="VDP71035.1"/>
    <property type="molecule type" value="Genomic_DNA"/>
</dbReference>
<feature type="compositionally biased region" description="Low complexity" evidence="1">
    <location>
        <begin position="82"/>
        <end position="97"/>
    </location>
</feature>
<evidence type="ECO:0000313" key="4">
    <source>
        <dbReference type="Proteomes" id="UP000272942"/>
    </source>
</evidence>
<feature type="compositionally biased region" description="Polar residues" evidence="1">
    <location>
        <begin position="143"/>
        <end position="161"/>
    </location>
</feature>
<dbReference type="AlphaFoldDB" id="A0A183AAD8"/>
<evidence type="ECO:0000313" key="3">
    <source>
        <dbReference type="EMBL" id="VDP71035.1"/>
    </source>
</evidence>
<dbReference type="OrthoDB" id="10263226at2759"/>
<feature type="domain" description="DNA mismatch repair protein Mlh1 C-terminal" evidence="2">
    <location>
        <begin position="211"/>
        <end position="514"/>
    </location>
</feature>
<organism evidence="5">
    <name type="scientific">Echinostoma caproni</name>
    <dbReference type="NCBI Taxonomy" id="27848"/>
    <lineage>
        <taxon>Eukaryota</taxon>
        <taxon>Metazoa</taxon>
        <taxon>Spiralia</taxon>
        <taxon>Lophotrochozoa</taxon>
        <taxon>Platyhelminthes</taxon>
        <taxon>Trematoda</taxon>
        <taxon>Digenea</taxon>
        <taxon>Plagiorchiida</taxon>
        <taxon>Echinostomata</taxon>
        <taxon>Echinostomatoidea</taxon>
        <taxon>Echinostomatidae</taxon>
        <taxon>Echinostoma</taxon>
    </lineage>
</organism>
<reference evidence="5" key="1">
    <citation type="submission" date="2016-06" db="UniProtKB">
        <authorList>
            <consortium name="WormBaseParasite"/>
        </authorList>
    </citation>
    <scope>IDENTIFICATION</scope>
</reference>
<name>A0A183AAD8_9TREM</name>
<feature type="compositionally biased region" description="Low complexity" evidence="1">
    <location>
        <begin position="35"/>
        <end position="47"/>
    </location>
</feature>
<feature type="compositionally biased region" description="Basic and acidic residues" evidence="1">
    <location>
        <begin position="124"/>
        <end position="142"/>
    </location>
</feature>
<feature type="compositionally biased region" description="Acidic residues" evidence="1">
    <location>
        <begin position="114"/>
        <end position="123"/>
    </location>
</feature>
<dbReference type="Pfam" id="PF16413">
    <property type="entry name" value="Mlh1_C"/>
    <property type="match status" value="1"/>
</dbReference>
<feature type="region of interest" description="Disordered" evidence="1">
    <location>
        <begin position="82"/>
        <end position="200"/>
    </location>
</feature>